<dbReference type="SUPFAM" id="SSF56300">
    <property type="entry name" value="Metallo-dependent phosphatases"/>
    <property type="match status" value="1"/>
</dbReference>
<dbReference type="GO" id="GO:0008758">
    <property type="term" value="F:UDP-2,3-diacylglucosamine hydrolase activity"/>
    <property type="evidence" value="ECO:0007669"/>
    <property type="project" value="TreeGrafter"/>
</dbReference>
<dbReference type="GO" id="GO:0009245">
    <property type="term" value="P:lipid A biosynthetic process"/>
    <property type="evidence" value="ECO:0007669"/>
    <property type="project" value="TreeGrafter"/>
</dbReference>
<gene>
    <name evidence="3" type="ORF">SDC9_191216</name>
</gene>
<dbReference type="PANTHER" id="PTHR31302">
    <property type="entry name" value="TRANSMEMBRANE PROTEIN WITH METALLOPHOSPHOESTERASE DOMAIN-RELATED"/>
    <property type="match status" value="1"/>
</dbReference>
<accession>A0A645HYI9</accession>
<dbReference type="InterPro" id="IPR051158">
    <property type="entry name" value="Metallophosphoesterase_sf"/>
</dbReference>
<evidence type="ECO:0008006" key="4">
    <source>
        <dbReference type="Google" id="ProtNLM"/>
    </source>
</evidence>
<name>A0A645HYI9_9ZZZZ</name>
<evidence type="ECO:0000256" key="2">
    <source>
        <dbReference type="ARBA" id="ARBA00022801"/>
    </source>
</evidence>
<organism evidence="3">
    <name type="scientific">bioreactor metagenome</name>
    <dbReference type="NCBI Taxonomy" id="1076179"/>
    <lineage>
        <taxon>unclassified sequences</taxon>
        <taxon>metagenomes</taxon>
        <taxon>ecological metagenomes</taxon>
    </lineage>
</organism>
<keyword evidence="2" id="KW-0378">Hydrolase</keyword>
<proteinExistence type="predicted"/>
<dbReference type="GO" id="GO:0046872">
    <property type="term" value="F:metal ion binding"/>
    <property type="evidence" value="ECO:0007669"/>
    <property type="project" value="UniProtKB-KW"/>
</dbReference>
<protein>
    <recommendedName>
        <fullName evidence="4">Calcineurin-like phosphoesterase domain-containing protein</fullName>
    </recommendedName>
</protein>
<dbReference type="PANTHER" id="PTHR31302:SF31">
    <property type="entry name" value="PHOSPHODIESTERASE YAEI"/>
    <property type="match status" value="1"/>
</dbReference>
<dbReference type="GO" id="GO:0016020">
    <property type="term" value="C:membrane"/>
    <property type="evidence" value="ECO:0007669"/>
    <property type="project" value="GOC"/>
</dbReference>
<evidence type="ECO:0000313" key="3">
    <source>
        <dbReference type="EMBL" id="MPN43656.1"/>
    </source>
</evidence>
<evidence type="ECO:0000256" key="1">
    <source>
        <dbReference type="ARBA" id="ARBA00022723"/>
    </source>
</evidence>
<reference evidence="3" key="1">
    <citation type="submission" date="2019-08" db="EMBL/GenBank/DDBJ databases">
        <authorList>
            <person name="Kucharzyk K."/>
            <person name="Murdoch R.W."/>
            <person name="Higgins S."/>
            <person name="Loffler F."/>
        </authorList>
    </citation>
    <scope>NUCLEOTIDE SEQUENCE</scope>
</reference>
<keyword evidence="1" id="KW-0479">Metal-binding</keyword>
<dbReference type="InterPro" id="IPR029052">
    <property type="entry name" value="Metallo-depent_PP-like"/>
</dbReference>
<dbReference type="EMBL" id="VSSQ01102186">
    <property type="protein sequence ID" value="MPN43656.1"/>
    <property type="molecule type" value="Genomic_DNA"/>
</dbReference>
<comment type="caution">
    <text evidence="3">The sequence shown here is derived from an EMBL/GenBank/DDBJ whole genome shotgun (WGS) entry which is preliminary data.</text>
</comment>
<sequence length="145" mass="16200">MVCLRNETVPIECGGARILLSGVDDPNAYAEQKTPGDVAQELLETYGENDFRLLLAHRNDRFASEYYRLGYDLTLSGHAHGGLIRLPFTDGLIDTHQGFFPSYTAGFYTVEGSELFVSRGLGNIYPSFRLFNRPEVVSLTLRCES</sequence>
<dbReference type="AlphaFoldDB" id="A0A645HYI9"/>